<name>A0A1H3QCJ5_9FIRM</name>
<dbReference type="GO" id="GO:0008758">
    <property type="term" value="F:UDP-2,3-diacylglucosamine hydrolase activity"/>
    <property type="evidence" value="ECO:0007669"/>
    <property type="project" value="TreeGrafter"/>
</dbReference>
<keyword evidence="1" id="KW-0479">Metal-binding</keyword>
<dbReference type="InterPro" id="IPR029052">
    <property type="entry name" value="Metallo-depent_PP-like"/>
</dbReference>
<dbReference type="GO" id="GO:0009245">
    <property type="term" value="P:lipid A biosynthetic process"/>
    <property type="evidence" value="ECO:0007669"/>
    <property type="project" value="TreeGrafter"/>
</dbReference>
<dbReference type="OrthoDB" id="9780884at2"/>
<sequence length="285" mass="32614">MFVNKNVANFKSVCIIIIVLILLVFFYLQNNWISKTRHKISFQKLPKNYHGLKIVHISDLHNKSFGKEQEYLISQINKENPNIIVITGDLIDSRRYNEYIAMKFIEEAVKIAPVYYVTGNHEIRSGSFEDLEKKLVDTGVKVLRNSWEKLDINGESIFIVGIDDPHSLEKNKSSRLTKEYLDIATKGLDAQGFKILLAHRPEKIHIYAEDGFDLVFSGHAHGGQFRFPFLGGFVVPNQGFFPKYTSGKHIVDHTMIIISRGLGNSIIPQRVFNRPEIVITELLAE</sequence>
<keyword evidence="3" id="KW-0472">Membrane</keyword>
<evidence type="ECO:0000259" key="4">
    <source>
        <dbReference type="Pfam" id="PF00149"/>
    </source>
</evidence>
<feature type="domain" description="Calcineurin-like phosphoesterase" evidence="4">
    <location>
        <begin position="52"/>
        <end position="222"/>
    </location>
</feature>
<accession>A0A1H3QCJ5</accession>
<keyword evidence="3" id="KW-1133">Transmembrane helix</keyword>
<dbReference type="InterPro" id="IPR051158">
    <property type="entry name" value="Metallophosphoesterase_sf"/>
</dbReference>
<proteinExistence type="predicted"/>
<evidence type="ECO:0000256" key="1">
    <source>
        <dbReference type="ARBA" id="ARBA00022723"/>
    </source>
</evidence>
<dbReference type="PANTHER" id="PTHR31302:SF31">
    <property type="entry name" value="PHOSPHODIESTERASE YAEI"/>
    <property type="match status" value="1"/>
</dbReference>
<keyword evidence="6" id="KW-1185">Reference proteome</keyword>
<dbReference type="PANTHER" id="PTHR31302">
    <property type="entry name" value="TRANSMEMBRANE PROTEIN WITH METALLOPHOSPHOESTERASE DOMAIN-RELATED"/>
    <property type="match status" value="1"/>
</dbReference>
<dbReference type="GO" id="GO:0016020">
    <property type="term" value="C:membrane"/>
    <property type="evidence" value="ECO:0007669"/>
    <property type="project" value="GOC"/>
</dbReference>
<evidence type="ECO:0000256" key="2">
    <source>
        <dbReference type="ARBA" id="ARBA00022801"/>
    </source>
</evidence>
<evidence type="ECO:0000313" key="6">
    <source>
        <dbReference type="Proteomes" id="UP000198625"/>
    </source>
</evidence>
<feature type="transmembrane region" description="Helical" evidence="3">
    <location>
        <begin position="6"/>
        <end position="28"/>
    </location>
</feature>
<dbReference type="STRING" id="415015.SAMN05660462_01887"/>
<dbReference type="Proteomes" id="UP000198625">
    <property type="component" value="Unassembled WGS sequence"/>
</dbReference>
<dbReference type="SUPFAM" id="SSF56300">
    <property type="entry name" value="Metallo-dependent phosphatases"/>
    <property type="match status" value="1"/>
</dbReference>
<dbReference type="AlphaFoldDB" id="A0A1H3QCJ5"/>
<dbReference type="Gene3D" id="3.60.21.10">
    <property type="match status" value="1"/>
</dbReference>
<dbReference type="Pfam" id="PF00149">
    <property type="entry name" value="Metallophos"/>
    <property type="match status" value="1"/>
</dbReference>
<evidence type="ECO:0000256" key="3">
    <source>
        <dbReference type="SAM" id="Phobius"/>
    </source>
</evidence>
<gene>
    <name evidence="5" type="ORF">SAMN05660462_01887</name>
</gene>
<reference evidence="5 6" key="1">
    <citation type="submission" date="2016-10" db="EMBL/GenBank/DDBJ databases">
        <authorList>
            <person name="de Groot N.N."/>
        </authorList>
    </citation>
    <scope>NUCLEOTIDE SEQUENCE [LARGE SCALE GENOMIC DNA]</scope>
    <source>
        <strain evidence="5 6">DSM 21650</strain>
    </source>
</reference>
<evidence type="ECO:0000313" key="5">
    <source>
        <dbReference type="EMBL" id="SDZ10851.1"/>
    </source>
</evidence>
<dbReference type="GO" id="GO:0046872">
    <property type="term" value="F:metal ion binding"/>
    <property type="evidence" value="ECO:0007669"/>
    <property type="project" value="UniProtKB-KW"/>
</dbReference>
<dbReference type="CDD" id="cd07385">
    <property type="entry name" value="MPP_YkuE_C"/>
    <property type="match status" value="1"/>
</dbReference>
<keyword evidence="2" id="KW-0378">Hydrolase</keyword>
<dbReference type="EMBL" id="FNQE01000019">
    <property type="protein sequence ID" value="SDZ10851.1"/>
    <property type="molecule type" value="Genomic_DNA"/>
</dbReference>
<dbReference type="InterPro" id="IPR004843">
    <property type="entry name" value="Calcineurin-like_PHP"/>
</dbReference>
<keyword evidence="3" id="KW-0812">Transmembrane</keyword>
<organism evidence="5 6">
    <name type="scientific">Proteiniborus ethanoligenes</name>
    <dbReference type="NCBI Taxonomy" id="415015"/>
    <lineage>
        <taxon>Bacteria</taxon>
        <taxon>Bacillati</taxon>
        <taxon>Bacillota</taxon>
        <taxon>Clostridia</taxon>
        <taxon>Eubacteriales</taxon>
        <taxon>Proteiniborus</taxon>
    </lineage>
</organism>
<protein>
    <recommendedName>
        <fullName evidence="4">Calcineurin-like phosphoesterase domain-containing protein</fullName>
    </recommendedName>
</protein>